<proteinExistence type="predicted"/>
<name>A0A934W890_9BURK</name>
<keyword evidence="2" id="KW-1185">Reference proteome</keyword>
<dbReference type="EMBL" id="JAEPBG010000011">
    <property type="protein sequence ID" value="MBK4737290.1"/>
    <property type="molecule type" value="Genomic_DNA"/>
</dbReference>
<gene>
    <name evidence="1" type="ORF">JJB74_21935</name>
</gene>
<evidence type="ECO:0000313" key="2">
    <source>
        <dbReference type="Proteomes" id="UP000622890"/>
    </source>
</evidence>
<evidence type="ECO:0000313" key="1">
    <source>
        <dbReference type="EMBL" id="MBK4737290.1"/>
    </source>
</evidence>
<organism evidence="1 2">
    <name type="scientific">Noviherbaspirillum pedocola</name>
    <dbReference type="NCBI Taxonomy" id="2801341"/>
    <lineage>
        <taxon>Bacteria</taxon>
        <taxon>Pseudomonadati</taxon>
        <taxon>Pseudomonadota</taxon>
        <taxon>Betaproteobacteria</taxon>
        <taxon>Burkholderiales</taxon>
        <taxon>Oxalobacteraceae</taxon>
        <taxon>Noviherbaspirillum</taxon>
    </lineage>
</organism>
<dbReference type="Proteomes" id="UP000622890">
    <property type="component" value="Unassembled WGS sequence"/>
</dbReference>
<sequence length="89" mass="10359">MKRDGFELLNFEGKSEEQISKIKLILDFMERLPTDALREELCDLMEKQPSMALGEFDARLREFSKRVHAVLSSDAIDPYRAGYSPKRLH</sequence>
<dbReference type="RefSeq" id="WP_200595461.1">
    <property type="nucleotide sequence ID" value="NZ_JAEPBG010000011.1"/>
</dbReference>
<protein>
    <submittedName>
        <fullName evidence="1">Uncharacterized protein</fullName>
    </submittedName>
</protein>
<dbReference type="AlphaFoldDB" id="A0A934W890"/>
<accession>A0A934W890</accession>
<comment type="caution">
    <text evidence="1">The sequence shown here is derived from an EMBL/GenBank/DDBJ whole genome shotgun (WGS) entry which is preliminary data.</text>
</comment>
<reference evidence="1" key="1">
    <citation type="submission" date="2021-01" db="EMBL/GenBank/DDBJ databases">
        <title>Genome sequence of strain Noviherbaspirillum sp. DKR-6.</title>
        <authorList>
            <person name="Chaudhary D.K."/>
        </authorList>
    </citation>
    <scope>NUCLEOTIDE SEQUENCE</scope>
    <source>
        <strain evidence="1">DKR-6</strain>
    </source>
</reference>